<dbReference type="Proteomes" id="UP000712281">
    <property type="component" value="Unassembled WGS sequence"/>
</dbReference>
<reference evidence="2" key="1">
    <citation type="submission" date="2019-12" db="EMBL/GenBank/DDBJ databases">
        <title>Genome sequencing and annotation of Brassica cretica.</title>
        <authorList>
            <person name="Studholme D.J."/>
            <person name="Sarris P.F."/>
        </authorList>
    </citation>
    <scope>NUCLEOTIDE SEQUENCE</scope>
    <source>
        <strain evidence="2">PFS-001/15</strain>
        <tissue evidence="2">Leaf</tissue>
    </source>
</reference>
<dbReference type="AlphaFoldDB" id="A0A8S9IBB9"/>
<accession>A0A8S9IBB9</accession>
<dbReference type="GO" id="GO:0003700">
    <property type="term" value="F:DNA-binding transcription factor activity"/>
    <property type="evidence" value="ECO:0007669"/>
    <property type="project" value="InterPro"/>
</dbReference>
<gene>
    <name evidence="2" type="ORF">F2Q68_00023713</name>
</gene>
<protein>
    <recommendedName>
        <fullName evidence="1">Transcription factor</fullName>
        <shortName evidence="1">bHLH transcription factor</shortName>
    </recommendedName>
    <alternativeName>
        <fullName evidence="1">Basic helix-loop-helix protein</fullName>
    </alternativeName>
</protein>
<organism evidence="2 3">
    <name type="scientific">Brassica cretica</name>
    <name type="common">Mustard</name>
    <dbReference type="NCBI Taxonomy" id="69181"/>
    <lineage>
        <taxon>Eukaryota</taxon>
        <taxon>Viridiplantae</taxon>
        <taxon>Streptophyta</taxon>
        <taxon>Embryophyta</taxon>
        <taxon>Tracheophyta</taxon>
        <taxon>Spermatophyta</taxon>
        <taxon>Magnoliopsida</taxon>
        <taxon>eudicotyledons</taxon>
        <taxon>Gunneridae</taxon>
        <taxon>Pentapetalae</taxon>
        <taxon>rosids</taxon>
        <taxon>malvids</taxon>
        <taxon>Brassicales</taxon>
        <taxon>Brassicaceae</taxon>
        <taxon>Brassiceae</taxon>
        <taxon>Brassica</taxon>
    </lineage>
</organism>
<keyword evidence="1" id="KW-0539">Nucleus</keyword>
<comment type="caution">
    <text evidence="2">The sequence shown here is derived from an EMBL/GenBank/DDBJ whole genome shotgun (WGS) entry which is preliminary data.</text>
</comment>
<name>A0A8S9IBB9_BRACR</name>
<comment type="subcellular location">
    <subcellularLocation>
        <location evidence="1">Nucleus</location>
    </subcellularLocation>
</comment>
<proteinExistence type="predicted"/>
<evidence type="ECO:0000313" key="2">
    <source>
        <dbReference type="EMBL" id="KAF2566647.1"/>
    </source>
</evidence>
<dbReference type="PANTHER" id="PTHR11514:SF119">
    <property type="entry name" value="TRANSCRIPTION FACTOR ABA-INDUCIBLE BHLH-TYPE"/>
    <property type="match status" value="1"/>
</dbReference>
<dbReference type="GO" id="GO:0005634">
    <property type="term" value="C:nucleus"/>
    <property type="evidence" value="ECO:0007669"/>
    <property type="project" value="UniProtKB-SubCell"/>
</dbReference>
<sequence length="92" mass="10080">MTTKGEESQEVVDVQAGEEEVVVRVVSPLESHPASRIIQAMRNSEVVSVMESKLSLAEETLFHTFVVKNNNGSDPLTKEKVIAAAYPETSSY</sequence>
<dbReference type="EMBL" id="QGKW02001911">
    <property type="protein sequence ID" value="KAF2566647.1"/>
    <property type="molecule type" value="Genomic_DNA"/>
</dbReference>
<dbReference type="GO" id="GO:0000976">
    <property type="term" value="F:transcription cis-regulatory region binding"/>
    <property type="evidence" value="ECO:0007669"/>
    <property type="project" value="TreeGrafter"/>
</dbReference>
<dbReference type="InterPro" id="IPR045084">
    <property type="entry name" value="AIB/MYC-like"/>
</dbReference>
<keyword evidence="1" id="KW-0805">Transcription regulation</keyword>
<dbReference type="PANTHER" id="PTHR11514">
    <property type="entry name" value="MYC"/>
    <property type="match status" value="1"/>
</dbReference>
<evidence type="ECO:0000313" key="3">
    <source>
        <dbReference type="Proteomes" id="UP000712281"/>
    </source>
</evidence>
<evidence type="ECO:0000256" key="1">
    <source>
        <dbReference type="RuleBase" id="RU369104"/>
    </source>
</evidence>
<keyword evidence="1" id="KW-0804">Transcription</keyword>